<comment type="similarity">
    <text evidence="1 2">Belongs to the serpin family.</text>
</comment>
<dbReference type="InterPro" id="IPR000215">
    <property type="entry name" value="Serpin_fam"/>
</dbReference>
<dbReference type="SUPFAM" id="SSF56574">
    <property type="entry name" value="Serpins"/>
    <property type="match status" value="1"/>
</dbReference>
<dbReference type="AlphaFoldDB" id="A0ABC9ARZ0"/>
<dbReference type="PROSITE" id="PS00284">
    <property type="entry name" value="SERPIN"/>
    <property type="match status" value="1"/>
</dbReference>
<dbReference type="PANTHER" id="PTHR11461">
    <property type="entry name" value="SERINE PROTEASE INHIBITOR, SERPIN"/>
    <property type="match status" value="1"/>
</dbReference>
<reference evidence="5" key="1">
    <citation type="submission" date="2024-10" db="EMBL/GenBank/DDBJ databases">
        <authorList>
            <person name="Ryan C."/>
        </authorList>
    </citation>
    <scope>NUCLEOTIDE SEQUENCE [LARGE SCALE GENOMIC DNA]</scope>
</reference>
<keyword evidence="6" id="KW-1185">Reference proteome</keyword>
<sequence>MTYTRGVYISFKKKLNTRYGINHEGLDLYENSGSVLDADCALYVQYKYESRDPNCDDRGRLIENTLAMARKRRRAAEATERRTNRAGMTALSLCLTKHLAPAADGDDGGGAAANIAFSPASIYAALALLAAGAGGGTLRELLDALGGESRDDLAVFARSVAEGALADRSRAGGPALAFACGAWHDAAWTTRPEFRGAAAVAFNAETSAVDFSHEPEKAIDEINGCVAAATNKRISSIVDATSVNNLTRLVIASAIYFKGKWEAPFAKSHTTVGKFHRLDGSAANVPLMRSSRSQLVAVRNGYKVLKLPYKSPAYPPPQPRRKGRRLTSQKKAGDEKGSDEGAGEELPKYSMCIFLPDERDGLAGLVEKLGSGAGFWHYRLPADRVPVRDFRLPKFKLSASGSLKQVLREDMGINAAFVPGDTDMSDMAERKEDEGEDGTPLHVGDVCHKAVLEVNEEGTRTMAATGSAMLCGVNAVMEQQETVDFVADHPFVFFVIEEVSRAIVLVGRVLDPSVSGL</sequence>
<dbReference type="Gene3D" id="2.30.39.10">
    <property type="entry name" value="Alpha-1-antitrypsin, domain 1"/>
    <property type="match status" value="1"/>
</dbReference>
<dbReference type="InterPro" id="IPR023796">
    <property type="entry name" value="Serpin_dom"/>
</dbReference>
<dbReference type="SMART" id="SM00093">
    <property type="entry name" value="SERPIN"/>
    <property type="match status" value="1"/>
</dbReference>
<feature type="domain" description="Serpin" evidence="4">
    <location>
        <begin position="93"/>
        <end position="512"/>
    </location>
</feature>
<feature type="compositionally biased region" description="Basic residues" evidence="3">
    <location>
        <begin position="319"/>
        <end position="328"/>
    </location>
</feature>
<evidence type="ECO:0000313" key="6">
    <source>
        <dbReference type="Proteomes" id="UP001497457"/>
    </source>
</evidence>
<organism evidence="5 6">
    <name type="scientific">Urochloa decumbens</name>
    <dbReference type="NCBI Taxonomy" id="240449"/>
    <lineage>
        <taxon>Eukaryota</taxon>
        <taxon>Viridiplantae</taxon>
        <taxon>Streptophyta</taxon>
        <taxon>Embryophyta</taxon>
        <taxon>Tracheophyta</taxon>
        <taxon>Spermatophyta</taxon>
        <taxon>Magnoliopsida</taxon>
        <taxon>Liliopsida</taxon>
        <taxon>Poales</taxon>
        <taxon>Poaceae</taxon>
        <taxon>PACMAD clade</taxon>
        <taxon>Panicoideae</taxon>
        <taxon>Panicodae</taxon>
        <taxon>Paniceae</taxon>
        <taxon>Melinidinae</taxon>
        <taxon>Urochloa</taxon>
    </lineage>
</organism>
<evidence type="ECO:0000256" key="3">
    <source>
        <dbReference type="SAM" id="MobiDB-lite"/>
    </source>
</evidence>
<protein>
    <recommendedName>
        <fullName evidence="4">Serpin domain-containing protein</fullName>
    </recommendedName>
</protein>
<accession>A0ABC9ARZ0</accession>
<dbReference type="InterPro" id="IPR042185">
    <property type="entry name" value="Serpin_sf_2"/>
</dbReference>
<feature type="region of interest" description="Disordered" evidence="3">
    <location>
        <begin position="308"/>
        <end position="343"/>
    </location>
</feature>
<evidence type="ECO:0000256" key="2">
    <source>
        <dbReference type="RuleBase" id="RU000411"/>
    </source>
</evidence>
<gene>
    <name evidence="5" type="ORF">URODEC1_LOCUS57777</name>
</gene>
<evidence type="ECO:0000259" key="4">
    <source>
        <dbReference type="SMART" id="SM00093"/>
    </source>
</evidence>
<dbReference type="Pfam" id="PF00079">
    <property type="entry name" value="Serpin"/>
    <property type="match status" value="2"/>
</dbReference>
<dbReference type="EMBL" id="OZ075132">
    <property type="protein sequence ID" value="CAL4985058.1"/>
    <property type="molecule type" value="Genomic_DNA"/>
</dbReference>
<dbReference type="PANTHER" id="PTHR11461:SF379">
    <property type="entry name" value="SERPIN DOMAIN-CONTAINING PROTEIN"/>
    <property type="match status" value="1"/>
</dbReference>
<dbReference type="InterPro" id="IPR036186">
    <property type="entry name" value="Serpin_sf"/>
</dbReference>
<dbReference type="InterPro" id="IPR023795">
    <property type="entry name" value="Serpin_CS"/>
</dbReference>
<name>A0ABC9ARZ0_9POAL</name>
<proteinExistence type="inferred from homology"/>
<dbReference type="Gene3D" id="3.30.497.10">
    <property type="entry name" value="Antithrombin, subunit I, domain 2"/>
    <property type="match status" value="1"/>
</dbReference>
<dbReference type="InterPro" id="IPR042178">
    <property type="entry name" value="Serpin_sf_1"/>
</dbReference>
<dbReference type="Proteomes" id="UP001497457">
    <property type="component" value="Chromosome 22rd"/>
</dbReference>
<evidence type="ECO:0000256" key="1">
    <source>
        <dbReference type="ARBA" id="ARBA00009500"/>
    </source>
</evidence>
<evidence type="ECO:0000313" key="5">
    <source>
        <dbReference type="EMBL" id="CAL4985058.1"/>
    </source>
</evidence>